<reference evidence="2 3" key="1">
    <citation type="submission" date="2014-11" db="EMBL/GenBank/DDBJ databases">
        <title>Complete Genome Sequence of Pseudoalteromonas sp. Strain OCN003 Isolated from Kaneohe Bay, Oahu, Hawaii.</title>
        <authorList>
            <person name="Beurmann S."/>
            <person name="Videau P."/>
            <person name="Ushijima B."/>
            <person name="Smith A.M."/>
            <person name="Aeby G.S."/>
            <person name="Callahan S.M."/>
            <person name="Belcaid M."/>
        </authorList>
    </citation>
    <scope>NUCLEOTIDE SEQUENCE [LARGE SCALE GENOMIC DNA]</scope>
    <source>
        <strain evidence="2 3">OCN003</strain>
    </source>
</reference>
<dbReference type="Pfam" id="PF00583">
    <property type="entry name" value="Acetyltransf_1"/>
    <property type="match status" value="1"/>
</dbReference>
<keyword evidence="3" id="KW-1185">Reference proteome</keyword>
<accession>A0A0A7ENS1</accession>
<dbReference type="KEGG" id="pseo:OM33_21820"/>
<protein>
    <recommendedName>
        <fullName evidence="1">N-acetyltransferase domain-containing protein</fullName>
    </recommendedName>
</protein>
<dbReference type="AlphaFoldDB" id="A0A0A7ENS1"/>
<dbReference type="GO" id="GO:0016747">
    <property type="term" value="F:acyltransferase activity, transferring groups other than amino-acyl groups"/>
    <property type="evidence" value="ECO:0007669"/>
    <property type="project" value="InterPro"/>
</dbReference>
<dbReference type="PROSITE" id="PS51186">
    <property type="entry name" value="GNAT"/>
    <property type="match status" value="1"/>
</dbReference>
<evidence type="ECO:0000313" key="3">
    <source>
        <dbReference type="Proteomes" id="UP000030341"/>
    </source>
</evidence>
<dbReference type="HOGENOM" id="CLU_013985_18_2_6"/>
<dbReference type="STRING" id="1348114.OM33_21820"/>
<proteinExistence type="predicted"/>
<gene>
    <name evidence="2" type="ORF">OM33_21820</name>
</gene>
<dbReference type="InterPro" id="IPR016181">
    <property type="entry name" value="Acyl_CoA_acyltransferase"/>
</dbReference>
<dbReference type="Gene3D" id="3.40.630.30">
    <property type="match status" value="1"/>
</dbReference>
<dbReference type="EMBL" id="CP009889">
    <property type="protein sequence ID" value="AIY67731.1"/>
    <property type="molecule type" value="Genomic_DNA"/>
</dbReference>
<dbReference type="PANTHER" id="PTHR43415">
    <property type="entry name" value="SPERMIDINE N(1)-ACETYLTRANSFERASE"/>
    <property type="match status" value="1"/>
</dbReference>
<evidence type="ECO:0000259" key="1">
    <source>
        <dbReference type="PROSITE" id="PS51186"/>
    </source>
</evidence>
<dbReference type="eggNOG" id="COG0456">
    <property type="taxonomic scope" value="Bacteria"/>
</dbReference>
<organism evidence="2 3">
    <name type="scientific">Pseudoalteromonas piratica</name>
    <dbReference type="NCBI Taxonomy" id="1348114"/>
    <lineage>
        <taxon>Bacteria</taxon>
        <taxon>Pseudomonadati</taxon>
        <taxon>Pseudomonadota</taxon>
        <taxon>Gammaproteobacteria</taxon>
        <taxon>Alteromonadales</taxon>
        <taxon>Pseudoalteromonadaceae</taxon>
        <taxon>Pseudoalteromonas</taxon>
    </lineage>
</organism>
<dbReference type="SUPFAM" id="SSF55729">
    <property type="entry name" value="Acyl-CoA N-acyltransferases (Nat)"/>
    <property type="match status" value="1"/>
</dbReference>
<sequence length="170" mass="19330">MDYSVAKPENAMDIAALHTKSWQSTYHTMLKAEYLSEIAPSERLAVWQSRFSHDNDKQHVIIANHHSKLVGFICVYADHSEEHGSLLDNLHVDSNYHGNGIAKQLITLAMTWLKENAKYPSVHLEVLSGNQHAIKVYEKLGAKRIKEGVWHAPCGSLVDEYVYLWPKIPL</sequence>
<name>A0A0A7ENS1_9GAMM</name>
<evidence type="ECO:0000313" key="2">
    <source>
        <dbReference type="EMBL" id="AIY67731.1"/>
    </source>
</evidence>
<dbReference type="CDD" id="cd04301">
    <property type="entry name" value="NAT_SF"/>
    <property type="match status" value="1"/>
</dbReference>
<dbReference type="PANTHER" id="PTHR43415:SF3">
    <property type="entry name" value="GNAT-FAMILY ACETYLTRANSFERASE"/>
    <property type="match status" value="1"/>
</dbReference>
<dbReference type="Proteomes" id="UP000030341">
    <property type="component" value="Chromosome 2"/>
</dbReference>
<feature type="domain" description="N-acetyltransferase" evidence="1">
    <location>
        <begin position="1"/>
        <end position="169"/>
    </location>
</feature>
<dbReference type="InterPro" id="IPR000182">
    <property type="entry name" value="GNAT_dom"/>
</dbReference>